<feature type="transmembrane region" description="Helical" evidence="3">
    <location>
        <begin position="214"/>
        <end position="235"/>
    </location>
</feature>
<evidence type="ECO:0000256" key="2">
    <source>
        <dbReference type="ARBA" id="ARBA00007362"/>
    </source>
</evidence>
<dbReference type="Pfam" id="PF00892">
    <property type="entry name" value="EamA"/>
    <property type="match status" value="2"/>
</dbReference>
<evidence type="ECO:0000256" key="1">
    <source>
        <dbReference type="ARBA" id="ARBA00004127"/>
    </source>
</evidence>
<reference evidence="6" key="1">
    <citation type="submission" date="2023-11" db="EMBL/GenBank/DDBJ databases">
        <title>Genome Sequence of Bacillus pseudomycoides stain BUPM19.</title>
        <authorList>
            <person name="Farhat A."/>
        </authorList>
    </citation>
    <scope>NUCLEOTIDE SEQUENCE [LARGE SCALE GENOMIC DNA]</scope>
    <source>
        <strain evidence="6">BUPM19</strain>
    </source>
</reference>
<dbReference type="InterPro" id="IPR000620">
    <property type="entry name" value="EamA_dom"/>
</dbReference>
<dbReference type="InterPro" id="IPR037185">
    <property type="entry name" value="EmrE-like"/>
</dbReference>
<dbReference type="EMBL" id="JAXOVW010000159">
    <property type="protein sequence ID" value="MDZ5610462.1"/>
    <property type="molecule type" value="Genomic_DNA"/>
</dbReference>
<evidence type="ECO:0000259" key="4">
    <source>
        <dbReference type="Pfam" id="PF00892"/>
    </source>
</evidence>
<feature type="transmembrane region" description="Helical" evidence="3">
    <location>
        <begin position="269"/>
        <end position="287"/>
    </location>
</feature>
<sequence length="300" mass="32819">MQNKKWDFRILSAHGLTIILWGTAFPVIRFGLEAYSPEHLTLLRLLIASFMLLIFAVINKMRLPEIKDIPAIFILGGLGFTVYHLALNCGEKSVAAGPASLIISVTPIFTAILALIFFGEKLRLSGWIGGVISMIGVAFLSLGGGDLLQLNSGVLFILLAAFSESLFFVFQKSYLKKYGFLAFTTYTIWAGTLFMLIFLQGIHQEIIKAPIEATLSAVYLGLFPTVLPYIALAYITSHSGASEATSSLYLTPVIAGFVAWIWLGEIPTFMAIIGGGITMLGVLITQIKSINTREERTEKI</sequence>
<comment type="similarity">
    <text evidence="2">Belongs to the EamA transporter family.</text>
</comment>
<comment type="caution">
    <text evidence="5">The sequence shown here is derived from an EMBL/GenBank/DDBJ whole genome shotgun (WGS) entry which is preliminary data.</text>
</comment>
<name>A0ABU5K4W8_9BACI</name>
<dbReference type="Proteomes" id="UP001291930">
    <property type="component" value="Unassembled WGS sequence"/>
</dbReference>
<dbReference type="SUPFAM" id="SSF103481">
    <property type="entry name" value="Multidrug resistance efflux transporter EmrE"/>
    <property type="match status" value="2"/>
</dbReference>
<dbReference type="PANTHER" id="PTHR12715:SF4">
    <property type="entry name" value="EAMA DOMAIN-CONTAINING PROTEIN"/>
    <property type="match status" value="1"/>
</dbReference>
<feature type="domain" description="EamA" evidence="4">
    <location>
        <begin position="152"/>
        <end position="285"/>
    </location>
</feature>
<evidence type="ECO:0000313" key="5">
    <source>
        <dbReference type="EMBL" id="MDZ5610462.1"/>
    </source>
</evidence>
<protein>
    <submittedName>
        <fullName evidence="5">DMT family transporter</fullName>
    </submittedName>
</protein>
<keyword evidence="6" id="KW-1185">Reference proteome</keyword>
<feature type="transmembrane region" description="Helical" evidence="3">
    <location>
        <begin position="99"/>
        <end position="117"/>
    </location>
</feature>
<evidence type="ECO:0000256" key="3">
    <source>
        <dbReference type="SAM" id="Phobius"/>
    </source>
</evidence>
<feature type="transmembrane region" description="Helical" evidence="3">
    <location>
        <begin position="70"/>
        <end position="87"/>
    </location>
</feature>
<accession>A0ABU5K4W8</accession>
<dbReference type="InterPro" id="IPR052756">
    <property type="entry name" value="Alkyne_AA_exporter"/>
</dbReference>
<feature type="domain" description="EamA" evidence="4">
    <location>
        <begin position="17"/>
        <end position="141"/>
    </location>
</feature>
<gene>
    <name evidence="5" type="ORF">U2I54_26455</name>
</gene>
<keyword evidence="3" id="KW-0812">Transmembrane</keyword>
<comment type="subcellular location">
    <subcellularLocation>
        <location evidence="1">Endomembrane system</location>
        <topology evidence="1">Multi-pass membrane protein</topology>
    </subcellularLocation>
</comment>
<keyword evidence="3" id="KW-1133">Transmembrane helix</keyword>
<feature type="transmembrane region" description="Helical" evidence="3">
    <location>
        <begin position="42"/>
        <end position="58"/>
    </location>
</feature>
<feature type="transmembrane region" description="Helical" evidence="3">
    <location>
        <begin position="247"/>
        <end position="263"/>
    </location>
</feature>
<dbReference type="PANTHER" id="PTHR12715">
    <property type="entry name" value="TRANSPORTER, DRUG/METABOLITE EXPORTER FAMILY"/>
    <property type="match status" value="1"/>
</dbReference>
<proteinExistence type="inferred from homology"/>
<dbReference type="RefSeq" id="WP_374219673.1">
    <property type="nucleotide sequence ID" value="NZ_JAXOVW010000159.1"/>
</dbReference>
<keyword evidence="3" id="KW-0472">Membrane</keyword>
<feature type="transmembrane region" description="Helical" evidence="3">
    <location>
        <begin position="148"/>
        <end position="168"/>
    </location>
</feature>
<feature type="transmembrane region" description="Helical" evidence="3">
    <location>
        <begin position="180"/>
        <end position="202"/>
    </location>
</feature>
<feature type="transmembrane region" description="Helical" evidence="3">
    <location>
        <begin position="124"/>
        <end position="142"/>
    </location>
</feature>
<evidence type="ECO:0000313" key="6">
    <source>
        <dbReference type="Proteomes" id="UP001291930"/>
    </source>
</evidence>
<organism evidence="5 6">
    <name type="scientific">Bacillus bingmayongensis</name>
    <dbReference type="NCBI Taxonomy" id="1150157"/>
    <lineage>
        <taxon>Bacteria</taxon>
        <taxon>Bacillati</taxon>
        <taxon>Bacillota</taxon>
        <taxon>Bacilli</taxon>
        <taxon>Bacillales</taxon>
        <taxon>Bacillaceae</taxon>
        <taxon>Bacillus</taxon>
    </lineage>
</organism>